<feature type="chain" id="PRO_5043932496" evidence="1">
    <location>
        <begin position="28"/>
        <end position="83"/>
    </location>
</feature>
<dbReference type="Proteomes" id="UP001054945">
    <property type="component" value="Unassembled WGS sequence"/>
</dbReference>
<dbReference type="EMBL" id="BPLR01019594">
    <property type="protein sequence ID" value="GIX69529.1"/>
    <property type="molecule type" value="Genomic_DNA"/>
</dbReference>
<dbReference type="AlphaFoldDB" id="A0AAV4MBZ0"/>
<comment type="caution">
    <text evidence="2">The sequence shown here is derived from an EMBL/GenBank/DDBJ whole genome shotgun (WGS) entry which is preliminary data.</text>
</comment>
<reference evidence="2 3" key="1">
    <citation type="submission" date="2021-06" db="EMBL/GenBank/DDBJ databases">
        <title>Caerostris extrusa draft genome.</title>
        <authorList>
            <person name="Kono N."/>
            <person name="Arakawa K."/>
        </authorList>
    </citation>
    <scope>NUCLEOTIDE SEQUENCE [LARGE SCALE GENOMIC DNA]</scope>
</reference>
<name>A0AAV4MBZ0_CAEEX</name>
<sequence length="83" mass="9250">MIPGPTEMVEHLCSLLVVFVMVLPGFALPSVIKVERQVGANKWVSAEEHTSGFVWKIVWCSGWDRMFGVWGLSFGCIGVVYYA</sequence>
<gene>
    <name evidence="2" type="ORF">CEXT_743561</name>
</gene>
<protein>
    <submittedName>
        <fullName evidence="2">Uncharacterized protein</fullName>
    </submittedName>
</protein>
<keyword evidence="1" id="KW-0732">Signal</keyword>
<organism evidence="2 3">
    <name type="scientific">Caerostris extrusa</name>
    <name type="common">Bark spider</name>
    <name type="synonym">Caerostris bankana</name>
    <dbReference type="NCBI Taxonomy" id="172846"/>
    <lineage>
        <taxon>Eukaryota</taxon>
        <taxon>Metazoa</taxon>
        <taxon>Ecdysozoa</taxon>
        <taxon>Arthropoda</taxon>
        <taxon>Chelicerata</taxon>
        <taxon>Arachnida</taxon>
        <taxon>Araneae</taxon>
        <taxon>Araneomorphae</taxon>
        <taxon>Entelegynae</taxon>
        <taxon>Araneoidea</taxon>
        <taxon>Araneidae</taxon>
        <taxon>Caerostris</taxon>
    </lineage>
</organism>
<keyword evidence="3" id="KW-1185">Reference proteome</keyword>
<accession>A0AAV4MBZ0</accession>
<proteinExistence type="predicted"/>
<feature type="signal peptide" evidence="1">
    <location>
        <begin position="1"/>
        <end position="27"/>
    </location>
</feature>
<evidence type="ECO:0000313" key="3">
    <source>
        <dbReference type="Proteomes" id="UP001054945"/>
    </source>
</evidence>
<evidence type="ECO:0000256" key="1">
    <source>
        <dbReference type="SAM" id="SignalP"/>
    </source>
</evidence>
<evidence type="ECO:0000313" key="2">
    <source>
        <dbReference type="EMBL" id="GIX69529.1"/>
    </source>
</evidence>